<feature type="compositionally biased region" description="Acidic residues" evidence="1">
    <location>
        <begin position="116"/>
        <end position="129"/>
    </location>
</feature>
<feature type="region of interest" description="Disordered" evidence="1">
    <location>
        <begin position="109"/>
        <end position="146"/>
    </location>
</feature>
<name>A0A0R0LUP3_9MICR</name>
<comment type="caution">
    <text evidence="2">The sequence shown here is derived from an EMBL/GenBank/DDBJ whole genome shotgun (WGS) entry which is preliminary data.</text>
</comment>
<dbReference type="EMBL" id="LGUB01000482">
    <property type="protein sequence ID" value="KRH93122.1"/>
    <property type="molecule type" value="Genomic_DNA"/>
</dbReference>
<evidence type="ECO:0000256" key="1">
    <source>
        <dbReference type="SAM" id="MobiDB-lite"/>
    </source>
</evidence>
<organism evidence="2 3">
    <name type="scientific">Pseudoloma neurophilia</name>
    <dbReference type="NCBI Taxonomy" id="146866"/>
    <lineage>
        <taxon>Eukaryota</taxon>
        <taxon>Fungi</taxon>
        <taxon>Fungi incertae sedis</taxon>
        <taxon>Microsporidia</taxon>
        <taxon>Pseudoloma</taxon>
    </lineage>
</organism>
<dbReference type="AlphaFoldDB" id="A0A0R0LUP3"/>
<dbReference type="VEuPathDB" id="MicrosporidiaDB:M153_14720002422"/>
<protein>
    <submittedName>
        <fullName evidence="2">Uncharacterized protein</fullName>
    </submittedName>
</protein>
<evidence type="ECO:0000313" key="3">
    <source>
        <dbReference type="Proteomes" id="UP000051530"/>
    </source>
</evidence>
<dbReference type="Proteomes" id="UP000051530">
    <property type="component" value="Unassembled WGS sequence"/>
</dbReference>
<sequence length="146" mass="16827">MSLPEFKQKNGSNEEPIIHLENQQLALESINNELVDSSFDASIDLPMTEDFDRFNDNIPSESQIESILSTVSRNIDQENIDPLTRELSPKGKPGSIRRAVLRDLTDKYLKKNPEREEPEESVQIYDEDPFANYTDSPLKNKNFREL</sequence>
<accession>A0A0R0LUP3</accession>
<keyword evidence="3" id="KW-1185">Reference proteome</keyword>
<gene>
    <name evidence="2" type="ORF">M153_14720002422</name>
</gene>
<evidence type="ECO:0000313" key="2">
    <source>
        <dbReference type="EMBL" id="KRH93122.1"/>
    </source>
</evidence>
<proteinExistence type="predicted"/>
<reference evidence="2 3" key="1">
    <citation type="submission" date="2015-07" db="EMBL/GenBank/DDBJ databases">
        <title>The genome of Pseudoloma neurophilia, a relevant intracellular parasite of the zebrafish.</title>
        <authorList>
            <person name="Ndikumana S."/>
            <person name="Pelin A."/>
            <person name="Sanders J."/>
            <person name="Corradi N."/>
        </authorList>
    </citation>
    <scope>NUCLEOTIDE SEQUENCE [LARGE SCALE GENOMIC DNA]</scope>
    <source>
        <strain evidence="2 3">MK1</strain>
    </source>
</reference>